<sequence length="705" mass="77275">MDVLKAVQTYIMKMITEVPGMKVLLLDAHTTPIVSMVTTQSELLAHEVYLTDRIDNTNREPLNHLSCIAFLSPNEASIEAVKNELSKPRYGGYWLYFSNTLTKTQIEQMASVDEFEVVKEVQEYFADYLAQYPSHFSLTQAALSHGGDGPSNPPIFLPPPLHLPPPTLDTHLKTILSVLLSLKKRPVIRYEKMSLAGKKLSMEVQSAITNAPYKDLFDFRSTNGPAPLLLILDRRNDPVTPLLSQWTYQAMVHELLGIINGRVTIDGEEKIELRDLVLSTSSDPFYSQNLFANFGDLGASISSYVTEYQQRNSTLNPGTSAANSSNRIETVADMKRFIEEYPEFKKLSGNVTKHVTLVGELSKIVERDGLLEISEVEQSLASVESHASDLRSVQALISSPKTRPANKLRLAILYALRYQKLIGNQIPQVIDNLIANGVSADKARLVYVMLNFAGADIRQDDLFMNENFFSRGKSALKGLKGVENVYTRHEPHLTQTLDLLLKNRLREASYPFVGGDEVAKTQRPQDIIIFMIGGTTYEEGRAVALLNQKLASDAAGGPGGTRILLGGSMVHNSTSFLEMVEACALNYPESIYAPPLGQQSSTLLSNSNTPIPSSTPIPSNNSNGNGPSINLRAGGYELSVGGVAGSGLYRTNESAGANAQFDIPKNFDAVAGVAGGIRDGAGRLWGNVRQRVEERVSRGNTPQGR</sequence>
<organism evidence="3 4">
    <name type="scientific">Kwoniella mangroviensis CBS 10435</name>
    <dbReference type="NCBI Taxonomy" id="1331196"/>
    <lineage>
        <taxon>Eukaryota</taxon>
        <taxon>Fungi</taxon>
        <taxon>Dikarya</taxon>
        <taxon>Basidiomycota</taxon>
        <taxon>Agaricomycotina</taxon>
        <taxon>Tremellomycetes</taxon>
        <taxon>Tremellales</taxon>
        <taxon>Cryptococcaceae</taxon>
        <taxon>Kwoniella</taxon>
    </lineage>
</organism>
<dbReference type="InterPro" id="IPR001619">
    <property type="entry name" value="Sec1-like"/>
</dbReference>
<dbReference type="SUPFAM" id="SSF56815">
    <property type="entry name" value="Sec1/munc18-like (SM) proteins"/>
    <property type="match status" value="1"/>
</dbReference>
<dbReference type="InterPro" id="IPR043154">
    <property type="entry name" value="Sec-1-like_dom1"/>
</dbReference>
<name>A0A1B9II01_9TREE</name>
<dbReference type="Pfam" id="PF00995">
    <property type="entry name" value="Sec1"/>
    <property type="match status" value="1"/>
</dbReference>
<comment type="similarity">
    <text evidence="1">Belongs to the STXBP/unc-18/SEC1 family.</text>
</comment>
<dbReference type="Gene3D" id="1.25.40.60">
    <property type="match status" value="1"/>
</dbReference>
<gene>
    <name evidence="3" type="ORF">L486_07359</name>
</gene>
<feature type="compositionally biased region" description="Low complexity" evidence="2">
    <location>
        <begin position="605"/>
        <end position="628"/>
    </location>
</feature>
<dbReference type="Gene3D" id="3.90.830.10">
    <property type="entry name" value="Syntaxin Binding Protein 1, Chain A, domain 2"/>
    <property type="match status" value="1"/>
</dbReference>
<dbReference type="Gene3D" id="3.40.50.1910">
    <property type="match status" value="1"/>
</dbReference>
<dbReference type="EMBL" id="KI669467">
    <property type="protein sequence ID" value="OCF55246.1"/>
    <property type="molecule type" value="Genomic_DNA"/>
</dbReference>
<dbReference type="STRING" id="1331196.A0A1B9II01"/>
<dbReference type="AlphaFoldDB" id="A0A1B9II01"/>
<dbReference type="InterPro" id="IPR043127">
    <property type="entry name" value="Sec-1-like_dom3a"/>
</dbReference>
<accession>A0A1B9II01</accession>
<reference evidence="3 4" key="1">
    <citation type="submission" date="2013-07" db="EMBL/GenBank/DDBJ databases">
        <title>The Genome Sequence of Kwoniella mangroviensis CBS10435.</title>
        <authorList>
            <consortium name="The Broad Institute Genome Sequencing Platform"/>
            <person name="Cuomo C."/>
            <person name="Litvintseva A."/>
            <person name="Chen Y."/>
            <person name="Heitman J."/>
            <person name="Sun S."/>
            <person name="Springer D."/>
            <person name="Dromer F."/>
            <person name="Young S.K."/>
            <person name="Zeng Q."/>
            <person name="Gargeya S."/>
            <person name="Fitzgerald M."/>
            <person name="Abouelleil A."/>
            <person name="Alvarado L."/>
            <person name="Berlin A.M."/>
            <person name="Chapman S.B."/>
            <person name="Dewar J."/>
            <person name="Goldberg J."/>
            <person name="Griggs A."/>
            <person name="Gujja S."/>
            <person name="Hansen M."/>
            <person name="Howarth C."/>
            <person name="Imamovic A."/>
            <person name="Larimer J."/>
            <person name="McCowan C."/>
            <person name="Murphy C."/>
            <person name="Pearson M."/>
            <person name="Priest M."/>
            <person name="Roberts A."/>
            <person name="Saif S."/>
            <person name="Shea T."/>
            <person name="Sykes S."/>
            <person name="Wortman J."/>
            <person name="Nusbaum C."/>
            <person name="Birren B."/>
        </authorList>
    </citation>
    <scope>NUCLEOTIDE SEQUENCE [LARGE SCALE GENOMIC DNA]</scope>
    <source>
        <strain evidence="3 4">CBS 10435</strain>
    </source>
</reference>
<reference evidence="4" key="2">
    <citation type="submission" date="2013-12" db="EMBL/GenBank/DDBJ databases">
        <title>Evolution of pathogenesis and genome organization in the Tremellales.</title>
        <authorList>
            <person name="Cuomo C."/>
            <person name="Litvintseva A."/>
            <person name="Heitman J."/>
            <person name="Chen Y."/>
            <person name="Sun S."/>
            <person name="Springer D."/>
            <person name="Dromer F."/>
            <person name="Young S."/>
            <person name="Zeng Q."/>
            <person name="Chapman S."/>
            <person name="Gujja S."/>
            <person name="Saif S."/>
            <person name="Birren B."/>
        </authorList>
    </citation>
    <scope>NUCLEOTIDE SEQUENCE [LARGE SCALE GENOMIC DNA]</scope>
    <source>
        <strain evidence="4">CBS 10435</strain>
    </source>
</reference>
<dbReference type="InterPro" id="IPR036045">
    <property type="entry name" value="Sec1-like_sf"/>
</dbReference>
<dbReference type="Proteomes" id="UP000092583">
    <property type="component" value="Unassembled WGS sequence"/>
</dbReference>
<dbReference type="PANTHER" id="PTHR11679">
    <property type="entry name" value="VESICLE PROTEIN SORTING-ASSOCIATED"/>
    <property type="match status" value="1"/>
</dbReference>
<proteinExistence type="inferred from homology"/>
<dbReference type="PIRSF" id="PIRSF005715">
    <property type="entry name" value="VPS45_Sec1"/>
    <property type="match status" value="1"/>
</dbReference>
<dbReference type="GO" id="GO:0016192">
    <property type="term" value="P:vesicle-mediated transport"/>
    <property type="evidence" value="ECO:0007669"/>
    <property type="project" value="InterPro"/>
</dbReference>
<evidence type="ECO:0008006" key="5">
    <source>
        <dbReference type="Google" id="ProtNLM"/>
    </source>
</evidence>
<evidence type="ECO:0000256" key="2">
    <source>
        <dbReference type="SAM" id="MobiDB-lite"/>
    </source>
</evidence>
<keyword evidence="4" id="KW-1185">Reference proteome</keyword>
<evidence type="ECO:0000256" key="1">
    <source>
        <dbReference type="ARBA" id="ARBA00009884"/>
    </source>
</evidence>
<protein>
    <recommendedName>
        <fullName evidence="5">Vacuolar protein sorting-associated protein 45</fullName>
    </recommendedName>
</protein>
<feature type="region of interest" description="Disordered" evidence="2">
    <location>
        <begin position="598"/>
        <end position="628"/>
    </location>
</feature>
<dbReference type="InterPro" id="IPR027482">
    <property type="entry name" value="Sec1-like_dom2"/>
</dbReference>
<dbReference type="Gene3D" id="3.40.50.2060">
    <property type="match status" value="1"/>
</dbReference>
<dbReference type="OrthoDB" id="10266265at2759"/>
<evidence type="ECO:0000313" key="4">
    <source>
        <dbReference type="Proteomes" id="UP000092583"/>
    </source>
</evidence>
<evidence type="ECO:0000313" key="3">
    <source>
        <dbReference type="EMBL" id="OCF55246.1"/>
    </source>
</evidence>